<dbReference type="Gene3D" id="3.40.50.410">
    <property type="entry name" value="von Willebrand factor, type A domain"/>
    <property type="match status" value="2"/>
</dbReference>
<dbReference type="SUPFAM" id="SSF53300">
    <property type="entry name" value="vWA-like"/>
    <property type="match status" value="1"/>
</dbReference>
<feature type="signal peptide" evidence="2">
    <location>
        <begin position="1"/>
        <end position="28"/>
    </location>
</feature>
<name>A0A1I5J7Y3_9GAMM</name>
<evidence type="ECO:0000256" key="1">
    <source>
        <dbReference type="SAM" id="MobiDB-lite"/>
    </source>
</evidence>
<feature type="compositionally biased region" description="Gly residues" evidence="1">
    <location>
        <begin position="1480"/>
        <end position="1489"/>
    </location>
</feature>
<dbReference type="InterPro" id="IPR036465">
    <property type="entry name" value="vWFA_dom_sf"/>
</dbReference>
<dbReference type="SUPFAM" id="SSF50998">
    <property type="entry name" value="Quinoprotein alcohol dehydrogenase-like"/>
    <property type="match status" value="1"/>
</dbReference>
<proteinExistence type="predicted"/>
<feature type="chain" id="PRO_5010384856" evidence="2">
    <location>
        <begin position="29"/>
        <end position="1512"/>
    </location>
</feature>
<dbReference type="OrthoDB" id="7156875at2"/>
<evidence type="ECO:0000313" key="3">
    <source>
        <dbReference type="EMBL" id="SFO68481.1"/>
    </source>
</evidence>
<dbReference type="RefSeq" id="WP_139220691.1">
    <property type="nucleotide sequence ID" value="NZ_FOWP01000001.1"/>
</dbReference>
<dbReference type="PROSITE" id="PS00018">
    <property type="entry name" value="EF_HAND_1"/>
    <property type="match status" value="1"/>
</dbReference>
<gene>
    <name evidence="3" type="ORF">SAMN05216601_10155</name>
</gene>
<feature type="region of interest" description="Disordered" evidence="1">
    <location>
        <begin position="1478"/>
        <end position="1512"/>
    </location>
</feature>
<dbReference type="EMBL" id="FOWP01000001">
    <property type="protein sequence ID" value="SFO68481.1"/>
    <property type="molecule type" value="Genomic_DNA"/>
</dbReference>
<dbReference type="STRING" id="658457.SAMN05216601_10155"/>
<sequence length="1512" mass="160894">MTPFQFVRRTSVFSLVGMLILHSAVSVADDTEIFFGTRPDNDTRPNVLFILDDSGSMGWCINSNRTCNTDNRMKALKDTMANLLNTTSGVNVGLMVMNNSAGTPGDASVQRLLQPVDNIDAPINVKVSSPEIKASADDASRYNGSNNISDPTLVMGYIQNPTGTGTVVRSLGVPNTYSNDNTTYYLRNDVTCSVKMDATSECPAGKLTELNSGSGNAGQDGLLLFRNLNIPKGVTITSATLSLTPVTATASTAFNLRLVNSKTPEAFNHSSPLVSTFTANTVTASTVSAGVHSLNVTSLLTAQQNLTPTLNPIGDLAIRLRSSNRSNFTYAVGDVDNAPQLIITYTGAENTERTTGLRFQTVNIPQGATITRATLNFVPASSDDRTVSFNVAAEASDNASDFSGGDFSSRSKTTTTTWTPAPWRTANPPIYTESGADVTAQVQTVVNRSGWCGNNAMAFILTPSGGDGSRTSISQDGNDGFKPTLSISYTGGDSGCMRPIADLSLLEDKDDARQYSSSSSRRTTVTVNDSTMPFNDTYTYIGARFQQVPFKKGATINEARLIVTPSSANNTSVTANVYFEDVGNSTAFSTANNDLGKRAASTTSSCTFTSQGPGIPVVCEAPGLKTALQNVLNRSDWQDGNALSVLIKQTSASADLRLNAFETSKAAAIRLQVKLDKATDLTDNTYKVRDYLKGVVSDMQANSGTPIVDLLYQGASYYTALSGKHKGPSSPIESSCQANYLVLMTDGQANGNSTTTINNAKSLISGACARRDSGEQTNGETCGVEIAKWLNSTDQSSTLDGDNLVTTHTVGFALQASAGAKKFLADIATAGGGKAYTADDANALANAFNSIIQEALATDTTFVSATAPVNSFNRQDHKDQLYFSLFRPSTTDRWPGNLKRYRMGIQNGSPLVLDQDNTAAIDANTGFFRSNARSWWSTGNDGSNVAAGGAANNLPAPNTRNLWTNIDGTKTLNRLDTSLTAAQIGAANNTERDTLINYIRGYETGTTSLRQALGDPIHSTPSVVSYGCNAKDSEGNCTSEIQSAIIGTNEGFVQMFDTNTGAEQFAFMPKELLGNIKRLSANANTGDLSHVYGMDNSVTVWAEDSNENGVIDGSEFVYAYASMGRGGRNLYALDITNPTSPKIEWIIQGGSGDFTKLGQTWSAPIKTKIKVGSTITDVLIFGGGYDTNQDPLKNQANVRRTDTQGNDLFIVDAKTGKKLWSASSAGIDMKYSVPSKATVIGLQTDATGQPVLNPEGLATQIFVGDMGGQVWRFLINNGGSGNSLASGNIFASVAGAGEADARRFYTEPALALLSANNKIYLTVNLGSGYRGHPLDKVIQDRFYSFRTEDLNKLGTTFNESSLYNATNLLTADPDQQKAILAKNGWYITLGANGEKVLSNTLAIAGNLYFNTYQPVVAQNSCRATQGVSRGYRVNLLDGTAVDSTRSTILKGATLPSNPQVYCKGDTCWAYNDPSQLAPIGTGGGNGNGDGKPTPYDMASKSRLYWTDKSEEK</sequence>
<reference evidence="3 4" key="1">
    <citation type="submission" date="2016-10" db="EMBL/GenBank/DDBJ databases">
        <authorList>
            <person name="de Groot N.N."/>
        </authorList>
    </citation>
    <scope>NUCLEOTIDE SEQUENCE [LARGE SCALE GENOMIC DNA]</scope>
    <source>
        <strain evidence="3 4">CCUG 59231</strain>
    </source>
</reference>
<accession>A0A1I5J7Y3</accession>
<dbReference type="InterPro" id="IPR018247">
    <property type="entry name" value="EF_Hand_1_Ca_BS"/>
</dbReference>
<keyword evidence="2" id="KW-0732">Signal</keyword>
<dbReference type="InterPro" id="IPR011047">
    <property type="entry name" value="Quinoprotein_ADH-like_sf"/>
</dbReference>
<evidence type="ECO:0000256" key="2">
    <source>
        <dbReference type="SAM" id="SignalP"/>
    </source>
</evidence>
<organism evidence="3 4">
    <name type="scientific">Ectopseudomonas composti</name>
    <dbReference type="NCBI Taxonomy" id="658457"/>
    <lineage>
        <taxon>Bacteria</taxon>
        <taxon>Pseudomonadati</taxon>
        <taxon>Pseudomonadota</taxon>
        <taxon>Gammaproteobacteria</taxon>
        <taxon>Pseudomonadales</taxon>
        <taxon>Pseudomonadaceae</taxon>
        <taxon>Ectopseudomonas</taxon>
    </lineage>
</organism>
<dbReference type="Proteomes" id="UP000182400">
    <property type="component" value="Unassembled WGS sequence"/>
</dbReference>
<evidence type="ECO:0000313" key="4">
    <source>
        <dbReference type="Proteomes" id="UP000182400"/>
    </source>
</evidence>
<protein>
    <submittedName>
        <fullName evidence="3">Type IV pilus assembly protein PilY1</fullName>
    </submittedName>
</protein>